<reference evidence="2" key="4">
    <citation type="submission" date="2025-05" db="UniProtKB">
        <authorList>
            <consortium name="EnsemblFungi"/>
        </authorList>
    </citation>
    <scope>IDENTIFICATION</scope>
    <source>
        <strain evidence="2">isolate 1-1 / race 1 (BBBD)</strain>
    </source>
</reference>
<keyword evidence="3" id="KW-1185">Reference proteome</keyword>
<gene>
    <name evidence="1" type="ORF">PTTG_27032</name>
</gene>
<reference evidence="1" key="1">
    <citation type="submission" date="2009-11" db="EMBL/GenBank/DDBJ databases">
        <authorList>
            <consortium name="The Broad Institute Genome Sequencing Platform"/>
            <person name="Ward D."/>
            <person name="Feldgarden M."/>
            <person name="Earl A."/>
            <person name="Young S.K."/>
            <person name="Zeng Q."/>
            <person name="Koehrsen M."/>
            <person name="Alvarado L."/>
            <person name="Berlin A."/>
            <person name="Bochicchio J."/>
            <person name="Borenstein D."/>
            <person name="Chapman S.B."/>
            <person name="Chen Z."/>
            <person name="Engels R."/>
            <person name="Freedman E."/>
            <person name="Gellesch M."/>
            <person name="Goldberg J."/>
            <person name="Griggs A."/>
            <person name="Gujja S."/>
            <person name="Heilman E."/>
            <person name="Heiman D."/>
            <person name="Hepburn T."/>
            <person name="Howarth C."/>
            <person name="Jen D."/>
            <person name="Larson L."/>
            <person name="Lewis B."/>
            <person name="Mehta T."/>
            <person name="Park D."/>
            <person name="Pearson M."/>
            <person name="Roberts A."/>
            <person name="Saif S."/>
            <person name="Shea T."/>
            <person name="Shenoy N."/>
            <person name="Sisk P."/>
            <person name="Stolte C."/>
            <person name="Sykes S."/>
            <person name="Thomson T."/>
            <person name="Walk T."/>
            <person name="White J."/>
            <person name="Yandava C."/>
            <person name="Izard J."/>
            <person name="Baranova O.V."/>
            <person name="Blanton J.M."/>
            <person name="Tanner A.C."/>
            <person name="Dewhirst F.E."/>
            <person name="Haas B."/>
            <person name="Nusbaum C."/>
            <person name="Birren B."/>
        </authorList>
    </citation>
    <scope>NUCLEOTIDE SEQUENCE [LARGE SCALE GENOMIC DNA]</scope>
    <source>
        <strain evidence="1">1-1 BBBD Race 1</strain>
    </source>
</reference>
<name>A0A180GNA0_PUCT1</name>
<dbReference type="VEuPathDB" id="FungiDB:PTTG_27032"/>
<proteinExistence type="predicted"/>
<sequence>MRRDKNNTLKEYLQELRDIWNLIELCRKDRLFKPTDKGCEVEPHLPTQETPWMQSLVNRIFEAMRLNEFYEPTGTSSTAPFSKLKTEENIPENTNTETTNEKTLEATMQKSLDVGLYDFLLGTGPEPGKLSGDVLDTIIDMAKWEWLKKLNDLLHRIQTLQVVRNWIRIPSSMHPKDWEFLSLQQLVFRAVEILHKSKIIPPNYLEIFLQQNNTRKLARIITDITEEAAAGASTASTPIFHHKAPWYYTKLWLLDGSEGR</sequence>
<organism evidence="1">
    <name type="scientific">Puccinia triticina (isolate 1-1 / race 1 (BBBD))</name>
    <name type="common">Brown leaf rust fungus</name>
    <dbReference type="NCBI Taxonomy" id="630390"/>
    <lineage>
        <taxon>Eukaryota</taxon>
        <taxon>Fungi</taxon>
        <taxon>Dikarya</taxon>
        <taxon>Basidiomycota</taxon>
        <taxon>Pucciniomycotina</taxon>
        <taxon>Pucciniomycetes</taxon>
        <taxon>Pucciniales</taxon>
        <taxon>Pucciniaceae</taxon>
        <taxon>Puccinia</taxon>
    </lineage>
</organism>
<evidence type="ECO:0000313" key="1">
    <source>
        <dbReference type="EMBL" id="OAV94286.1"/>
    </source>
</evidence>
<dbReference type="Proteomes" id="UP000005240">
    <property type="component" value="Unassembled WGS sequence"/>
</dbReference>
<reference evidence="1" key="2">
    <citation type="submission" date="2016-05" db="EMBL/GenBank/DDBJ databases">
        <title>Comparative analysis highlights variable genome content of wheat rusts and divergence of the mating loci.</title>
        <authorList>
            <person name="Cuomo C.A."/>
            <person name="Bakkeren G."/>
            <person name="Szabo L."/>
            <person name="Khalil H."/>
            <person name="Joly D."/>
            <person name="Goldberg J."/>
            <person name="Young S."/>
            <person name="Zeng Q."/>
            <person name="Fellers J."/>
        </authorList>
    </citation>
    <scope>NUCLEOTIDE SEQUENCE [LARGE SCALE GENOMIC DNA]</scope>
    <source>
        <strain evidence="1">1-1 BBBD Race 1</strain>
    </source>
</reference>
<dbReference type="AlphaFoldDB" id="A0A180GNA0"/>
<evidence type="ECO:0000313" key="2">
    <source>
        <dbReference type="EnsemblFungi" id="PTTG_27032-t43_1-p1"/>
    </source>
</evidence>
<accession>A0A180GNA0</accession>
<dbReference type="EMBL" id="ADAS02000041">
    <property type="protein sequence ID" value="OAV94286.1"/>
    <property type="molecule type" value="Genomic_DNA"/>
</dbReference>
<reference evidence="2 3" key="3">
    <citation type="journal article" date="2017" name="G3 (Bethesda)">
        <title>Comparative analysis highlights variable genome content of wheat rusts and divergence of the mating loci.</title>
        <authorList>
            <person name="Cuomo C.A."/>
            <person name="Bakkeren G."/>
            <person name="Khalil H.B."/>
            <person name="Panwar V."/>
            <person name="Joly D."/>
            <person name="Linning R."/>
            <person name="Sakthikumar S."/>
            <person name="Song X."/>
            <person name="Adiconis X."/>
            <person name="Fan L."/>
            <person name="Goldberg J.M."/>
            <person name="Levin J.Z."/>
            <person name="Young S."/>
            <person name="Zeng Q."/>
            <person name="Anikster Y."/>
            <person name="Bruce M."/>
            <person name="Wang M."/>
            <person name="Yin C."/>
            <person name="McCallum B."/>
            <person name="Szabo L.J."/>
            <person name="Hulbert S."/>
            <person name="Chen X."/>
            <person name="Fellers J.P."/>
        </authorList>
    </citation>
    <scope>NUCLEOTIDE SEQUENCE</scope>
    <source>
        <strain evidence="3">Isolate 1-1 / race 1 (BBBD)</strain>
        <strain evidence="2">isolate 1-1 / race 1 (BBBD)</strain>
    </source>
</reference>
<dbReference type="EnsemblFungi" id="PTTG_27032-t43_1">
    <property type="protein sequence ID" value="PTTG_27032-t43_1-p1"/>
    <property type="gene ID" value="PTTG_27032"/>
</dbReference>
<evidence type="ECO:0000313" key="3">
    <source>
        <dbReference type="Proteomes" id="UP000005240"/>
    </source>
</evidence>
<protein>
    <submittedName>
        <fullName evidence="1 2">Uncharacterized protein</fullName>
    </submittedName>
</protein>